<feature type="domain" description="CN hydrolase" evidence="1">
    <location>
        <begin position="4"/>
        <end position="216"/>
    </location>
</feature>
<dbReference type="GO" id="GO:0016787">
    <property type="term" value="F:hydrolase activity"/>
    <property type="evidence" value="ECO:0007669"/>
    <property type="project" value="UniProtKB-KW"/>
</dbReference>
<dbReference type="PROSITE" id="PS50263">
    <property type="entry name" value="CN_HYDROLASE"/>
    <property type="match status" value="1"/>
</dbReference>
<dbReference type="AlphaFoldDB" id="A0A8H9YZC0"/>
<comment type="caution">
    <text evidence="2">The sequence shown here is derived from an EMBL/GenBank/DDBJ whole genome shotgun (WGS) entry which is preliminary data.</text>
</comment>
<organism evidence="2">
    <name type="scientific">Pseudomonas tritici</name>
    <dbReference type="NCBI Taxonomy" id="2745518"/>
    <lineage>
        <taxon>Bacteria</taxon>
        <taxon>Pseudomonadati</taxon>
        <taxon>Pseudomonadota</taxon>
        <taxon>Gammaproteobacteria</taxon>
        <taxon>Pseudomonadales</taxon>
        <taxon>Pseudomonadaceae</taxon>
        <taxon>Pseudomonas</taxon>
    </lineage>
</organism>
<keyword evidence="2" id="KW-0378">Hydrolase</keyword>
<name>A0A8H9YZC0_9PSED</name>
<dbReference type="InterPro" id="IPR003010">
    <property type="entry name" value="C-N_Hydrolase"/>
</dbReference>
<evidence type="ECO:0000313" key="2">
    <source>
        <dbReference type="EMBL" id="MBC3297381.1"/>
    </source>
</evidence>
<reference evidence="2" key="1">
    <citation type="journal article" date="2020" name="Microorganisms">
        <title>Reliable Identification of Environmental Pseudomonas Isolates Using the rpoD Gene.</title>
        <authorList>
            <consortium name="The Broad Institute Genome Sequencing Platform"/>
            <person name="Girard L."/>
            <person name="Lood C."/>
            <person name="Rokni-Zadeh H."/>
            <person name="van Noort V."/>
            <person name="Lavigne R."/>
            <person name="De Mot R."/>
        </authorList>
    </citation>
    <scope>NUCLEOTIDE SEQUENCE [LARGE SCALE GENOMIC DNA]</scope>
    <source>
        <strain evidence="2">SWRI145</strain>
    </source>
</reference>
<evidence type="ECO:0000259" key="1">
    <source>
        <dbReference type="PROSITE" id="PS50263"/>
    </source>
</evidence>
<proteinExistence type="predicted"/>
<dbReference type="SUPFAM" id="SSF56317">
    <property type="entry name" value="Carbon-nitrogen hydrolase"/>
    <property type="match status" value="1"/>
</dbReference>
<sequence length="218" mass="23438">MSPWNVAAAQYDPGHQGIDAHVQDHLRFIDAAARQQCHLLVFPELSLTGPANDSGILATPPSEHDLAPVVRAAHTLDITVIAGLTLDIKGTRQKGLALFSPKMARPLCYRQGTGACLSADSPHLLIVDSKTELPAIDPLAALFTSSQAIGETRCRDSISRLQRFAHRYAIAVLMANAHGNSALWDASGQLIVRADKGELLLTGSWGKQGWQGDIIPLR</sequence>
<accession>A0A8H9YZC0</accession>
<dbReference type="InterPro" id="IPR036526">
    <property type="entry name" value="C-N_Hydrolase_sf"/>
</dbReference>
<dbReference type="Gene3D" id="3.60.110.10">
    <property type="entry name" value="Carbon-nitrogen hydrolase"/>
    <property type="match status" value="1"/>
</dbReference>
<protein>
    <submittedName>
        <fullName evidence="2">Carbon-nitrogen hydrolase family protein</fullName>
    </submittedName>
</protein>
<dbReference type="Pfam" id="PF00795">
    <property type="entry name" value="CN_hydrolase"/>
    <property type="match status" value="1"/>
</dbReference>
<dbReference type="EMBL" id="JABWQF010000033">
    <property type="protein sequence ID" value="MBC3297381.1"/>
    <property type="molecule type" value="Genomic_DNA"/>
</dbReference>
<gene>
    <name evidence="2" type="ORF">HU722_38215</name>
</gene>